<dbReference type="OrthoDB" id="3801236at2759"/>
<name>A0A7U2IA75_PHANO</name>
<protein>
    <submittedName>
        <fullName evidence="1">Uncharacterized protein</fullName>
    </submittedName>
</protein>
<evidence type="ECO:0000313" key="2">
    <source>
        <dbReference type="Proteomes" id="UP000663193"/>
    </source>
</evidence>
<keyword evidence="2" id="KW-1185">Reference proteome</keyword>
<dbReference type="EMBL" id="CP069042">
    <property type="protein sequence ID" value="QRD06109.1"/>
    <property type="molecule type" value="Genomic_DNA"/>
</dbReference>
<reference evidence="2" key="1">
    <citation type="journal article" date="2021" name="BMC Genomics">
        <title>Chromosome-level genome assembly and manually-curated proteome of model necrotroph Parastagonospora nodorum Sn15 reveals a genome-wide trove of candidate effector homologs, and redundancy of virulence-related functions within an accessory chromosome.</title>
        <authorList>
            <person name="Bertazzoni S."/>
            <person name="Jones D.A.B."/>
            <person name="Phan H.T."/>
            <person name="Tan K.-C."/>
            <person name="Hane J.K."/>
        </authorList>
    </citation>
    <scope>NUCLEOTIDE SEQUENCE [LARGE SCALE GENOMIC DNA]</scope>
    <source>
        <strain evidence="2">SN15 / ATCC MYA-4574 / FGSC 10173)</strain>
    </source>
</reference>
<dbReference type="VEuPathDB" id="FungiDB:JI435_146800"/>
<gene>
    <name evidence="1" type="ORF">JI435_146800</name>
</gene>
<evidence type="ECO:0000313" key="1">
    <source>
        <dbReference type="EMBL" id="QRD06109.1"/>
    </source>
</evidence>
<dbReference type="AlphaFoldDB" id="A0A7U2IA75"/>
<dbReference type="Proteomes" id="UP000663193">
    <property type="component" value="Chromosome 20"/>
</dbReference>
<dbReference type="KEGG" id="pno:SNOG_14680"/>
<dbReference type="RefSeq" id="XP_001804863.1">
    <property type="nucleotide sequence ID" value="XM_001804811.1"/>
</dbReference>
<accession>A0A7U2IA75</accession>
<proteinExistence type="predicted"/>
<organism evidence="1 2">
    <name type="scientific">Phaeosphaeria nodorum (strain SN15 / ATCC MYA-4574 / FGSC 10173)</name>
    <name type="common">Glume blotch fungus</name>
    <name type="synonym">Parastagonospora nodorum</name>
    <dbReference type="NCBI Taxonomy" id="321614"/>
    <lineage>
        <taxon>Eukaryota</taxon>
        <taxon>Fungi</taxon>
        <taxon>Dikarya</taxon>
        <taxon>Ascomycota</taxon>
        <taxon>Pezizomycotina</taxon>
        <taxon>Dothideomycetes</taxon>
        <taxon>Pleosporomycetidae</taxon>
        <taxon>Pleosporales</taxon>
        <taxon>Pleosporineae</taxon>
        <taxon>Phaeosphaeriaceae</taxon>
        <taxon>Parastagonospora</taxon>
    </lineage>
</organism>
<sequence>MTVAPDTKCLVTCSSDIKLALDQSPNLPIHVSAAIPTTITTTSRTVVEAGGWRALPEELRLRVLHFNLLNEKRFVDCLPPSRAGQKKHENQLTLFKFFSVGPEIASSAPEAYYKANKFFIFDARRNFSPLLVLPSIRPWIARVALVVSLSHTG</sequence>